<dbReference type="Proteomes" id="UP000025227">
    <property type="component" value="Unplaced"/>
</dbReference>
<keyword evidence="1" id="KW-1185">Reference proteome</keyword>
<reference evidence="2" key="1">
    <citation type="submission" date="2020-12" db="UniProtKB">
        <authorList>
            <consortium name="WormBaseParasite"/>
        </authorList>
    </citation>
    <scope>IDENTIFICATION</scope>
    <source>
        <strain evidence="2">MHco3</strain>
    </source>
</reference>
<evidence type="ECO:0000313" key="1">
    <source>
        <dbReference type="Proteomes" id="UP000025227"/>
    </source>
</evidence>
<dbReference type="WBParaSite" id="HCON_00155215-00001">
    <property type="protein sequence ID" value="HCON_00155215-00001"/>
    <property type="gene ID" value="HCON_00155215"/>
</dbReference>
<name>A0A7I4YXI1_HAECO</name>
<organism evidence="1 2">
    <name type="scientific">Haemonchus contortus</name>
    <name type="common">Barber pole worm</name>
    <dbReference type="NCBI Taxonomy" id="6289"/>
    <lineage>
        <taxon>Eukaryota</taxon>
        <taxon>Metazoa</taxon>
        <taxon>Ecdysozoa</taxon>
        <taxon>Nematoda</taxon>
        <taxon>Chromadorea</taxon>
        <taxon>Rhabditida</taxon>
        <taxon>Rhabditina</taxon>
        <taxon>Rhabditomorpha</taxon>
        <taxon>Strongyloidea</taxon>
        <taxon>Trichostrongylidae</taxon>
        <taxon>Haemonchus</taxon>
    </lineage>
</organism>
<accession>A0A7I4YXI1</accession>
<protein>
    <submittedName>
        <fullName evidence="2">Uncharacterized protein</fullName>
    </submittedName>
</protein>
<proteinExistence type="predicted"/>
<evidence type="ECO:0000313" key="2">
    <source>
        <dbReference type="WBParaSite" id="HCON_00155215-00001"/>
    </source>
</evidence>
<dbReference type="AlphaFoldDB" id="A0A7I4YXI1"/>
<sequence>MGTDNKNFEAIAILSHLPPPPPPLLLLTPSPPRLPTRPIRSTARLSAGFVAIFLRDPGQHGHSQNGDDVHFLMPFLPTAAAELHQVPSTHQPAHTPALHPAILATSVRV</sequence>